<comment type="caution">
    <text evidence="8">The sequence shown here is derived from an EMBL/GenBank/DDBJ whole genome shotgun (WGS) entry which is preliminary data.</text>
</comment>
<evidence type="ECO:0000256" key="2">
    <source>
        <dbReference type="ARBA" id="ARBA00022801"/>
    </source>
</evidence>
<organism evidence="8 9">
    <name type="scientific">Polypedilum vanderplanki</name>
    <name type="common">Sleeping chironomid midge</name>
    <dbReference type="NCBI Taxonomy" id="319348"/>
    <lineage>
        <taxon>Eukaryota</taxon>
        <taxon>Metazoa</taxon>
        <taxon>Ecdysozoa</taxon>
        <taxon>Arthropoda</taxon>
        <taxon>Hexapoda</taxon>
        <taxon>Insecta</taxon>
        <taxon>Pterygota</taxon>
        <taxon>Neoptera</taxon>
        <taxon>Endopterygota</taxon>
        <taxon>Diptera</taxon>
        <taxon>Nematocera</taxon>
        <taxon>Chironomoidea</taxon>
        <taxon>Chironomidae</taxon>
        <taxon>Chironominae</taxon>
        <taxon>Polypedilum</taxon>
        <taxon>Polypedilum</taxon>
    </lineage>
</organism>
<dbReference type="SMART" id="SM00020">
    <property type="entry name" value="Tryp_SPc"/>
    <property type="match status" value="1"/>
</dbReference>
<keyword evidence="4" id="KW-1015">Disulfide bond</keyword>
<dbReference type="PANTHER" id="PTHR24276:SF98">
    <property type="entry name" value="FI18310P1-RELATED"/>
    <property type="match status" value="1"/>
</dbReference>
<proteinExistence type="inferred from homology"/>
<evidence type="ECO:0000313" key="9">
    <source>
        <dbReference type="Proteomes" id="UP001107558"/>
    </source>
</evidence>
<dbReference type="Pfam" id="PF00089">
    <property type="entry name" value="Trypsin"/>
    <property type="match status" value="1"/>
</dbReference>
<keyword evidence="3" id="KW-0720">Serine protease</keyword>
<dbReference type="InterPro" id="IPR043504">
    <property type="entry name" value="Peptidase_S1_PA_chymotrypsin"/>
</dbReference>
<gene>
    <name evidence="8" type="ORF">PVAND_005119</name>
</gene>
<keyword evidence="9" id="KW-1185">Reference proteome</keyword>
<dbReference type="PANTHER" id="PTHR24276">
    <property type="entry name" value="POLYSERASE-RELATED"/>
    <property type="match status" value="1"/>
</dbReference>
<evidence type="ECO:0000256" key="6">
    <source>
        <dbReference type="SAM" id="SignalP"/>
    </source>
</evidence>
<evidence type="ECO:0000256" key="3">
    <source>
        <dbReference type="ARBA" id="ARBA00022825"/>
    </source>
</evidence>
<keyword evidence="1" id="KW-0645">Protease</keyword>
<protein>
    <recommendedName>
        <fullName evidence="7">Peptidase S1 domain-containing protein</fullName>
    </recommendedName>
</protein>
<dbReference type="Proteomes" id="UP001107558">
    <property type="component" value="Chromosome 2"/>
</dbReference>
<dbReference type="SUPFAM" id="SSF50494">
    <property type="entry name" value="Trypsin-like serine proteases"/>
    <property type="match status" value="1"/>
</dbReference>
<evidence type="ECO:0000259" key="7">
    <source>
        <dbReference type="PROSITE" id="PS50240"/>
    </source>
</evidence>
<comment type="similarity">
    <text evidence="5">Belongs to the peptidase S1 family. CLIP subfamily.</text>
</comment>
<sequence length="311" mass="33658">MNKILILIILALTSIAICNVIPNENIATQSDLEVVGQLNKIEIERRVTGGNIARVGQFPYKAALNMITNNGDTYICGGNLVRYNWVITTAGCIDGFRQVYLFLGTIAGLGEGHAWKSPSIPERHLFKHPRYNNVVFTNNLGMIYLETATESILNNQNIGLVSLPTRADANFNVVGRNGMFAGYGRTNDQGSSLWTLHYAVLPLVNNTICREVFPDNTTPGILCANTAGGISPCAGDTGSGIVIEVATGRNVLMGVFSYNVPVCSIEIPAVFEEITGHLDWIEETFKNSSPTVGLSFALLSSIIIIVTSTMK</sequence>
<evidence type="ECO:0000256" key="1">
    <source>
        <dbReference type="ARBA" id="ARBA00022670"/>
    </source>
</evidence>
<feature type="signal peptide" evidence="6">
    <location>
        <begin position="1"/>
        <end position="18"/>
    </location>
</feature>
<dbReference type="GO" id="GO:0006508">
    <property type="term" value="P:proteolysis"/>
    <property type="evidence" value="ECO:0007669"/>
    <property type="project" value="UniProtKB-KW"/>
</dbReference>
<dbReference type="InterPro" id="IPR050430">
    <property type="entry name" value="Peptidase_S1"/>
</dbReference>
<evidence type="ECO:0000313" key="8">
    <source>
        <dbReference type="EMBL" id="KAG5675195.1"/>
    </source>
</evidence>
<evidence type="ECO:0000256" key="4">
    <source>
        <dbReference type="ARBA" id="ARBA00023157"/>
    </source>
</evidence>
<dbReference type="InterPro" id="IPR001254">
    <property type="entry name" value="Trypsin_dom"/>
</dbReference>
<dbReference type="OrthoDB" id="5565075at2759"/>
<keyword evidence="2" id="KW-0378">Hydrolase</keyword>
<feature type="chain" id="PRO_5039901650" description="Peptidase S1 domain-containing protein" evidence="6">
    <location>
        <begin position="19"/>
        <end position="311"/>
    </location>
</feature>
<dbReference type="PROSITE" id="PS50240">
    <property type="entry name" value="TRYPSIN_DOM"/>
    <property type="match status" value="1"/>
</dbReference>
<reference evidence="8" key="1">
    <citation type="submission" date="2021-03" db="EMBL/GenBank/DDBJ databases">
        <title>Chromosome level genome of the anhydrobiotic midge Polypedilum vanderplanki.</title>
        <authorList>
            <person name="Yoshida Y."/>
            <person name="Kikawada T."/>
            <person name="Gusev O."/>
        </authorList>
    </citation>
    <scope>NUCLEOTIDE SEQUENCE</scope>
    <source>
        <strain evidence="8">NIAS01</strain>
        <tissue evidence="8">Whole body or cell culture</tissue>
    </source>
</reference>
<dbReference type="GO" id="GO:0004252">
    <property type="term" value="F:serine-type endopeptidase activity"/>
    <property type="evidence" value="ECO:0007669"/>
    <property type="project" value="InterPro"/>
</dbReference>
<feature type="domain" description="Peptidase S1" evidence="7">
    <location>
        <begin position="47"/>
        <end position="286"/>
    </location>
</feature>
<accession>A0A9J6C059</accession>
<dbReference type="EMBL" id="JADBJN010000002">
    <property type="protein sequence ID" value="KAG5675195.1"/>
    <property type="molecule type" value="Genomic_DNA"/>
</dbReference>
<name>A0A9J6C059_POLVA</name>
<dbReference type="AlphaFoldDB" id="A0A9J6C059"/>
<evidence type="ECO:0000256" key="5">
    <source>
        <dbReference type="ARBA" id="ARBA00024195"/>
    </source>
</evidence>
<keyword evidence="6" id="KW-0732">Signal</keyword>
<dbReference type="Gene3D" id="2.40.10.10">
    <property type="entry name" value="Trypsin-like serine proteases"/>
    <property type="match status" value="1"/>
</dbReference>
<dbReference type="InterPro" id="IPR009003">
    <property type="entry name" value="Peptidase_S1_PA"/>
</dbReference>